<dbReference type="KEGG" id="bgf:BC1003_1966"/>
<sequence>MPSKKHSAPPSVAKQSDQPLDSTESRLDEALEESFPASDPIAVHEHDAHQSSGLRPPSQSSSQPQQPVAEKKRR</sequence>
<gene>
    <name evidence="2" type="ordered locus">BC1003_1966</name>
</gene>
<feature type="region of interest" description="Disordered" evidence="1">
    <location>
        <begin position="1"/>
        <end position="74"/>
    </location>
</feature>
<feature type="compositionally biased region" description="Polar residues" evidence="1">
    <location>
        <begin position="13"/>
        <end position="22"/>
    </location>
</feature>
<evidence type="ECO:0000256" key="1">
    <source>
        <dbReference type="SAM" id="MobiDB-lite"/>
    </source>
</evidence>
<dbReference type="HOGENOM" id="CLU_192080_0_1_4"/>
<reference evidence="2" key="1">
    <citation type="submission" date="2010-09" db="EMBL/GenBank/DDBJ databases">
        <title>Complete sequence of chromosome1 of Burkholderia sp. CCGE1003.</title>
        <authorList>
            <consortium name="US DOE Joint Genome Institute"/>
            <person name="Lucas S."/>
            <person name="Copeland A."/>
            <person name="Lapidus A."/>
            <person name="Cheng J.-F."/>
            <person name="Bruce D."/>
            <person name="Goodwin L."/>
            <person name="Pitluck S."/>
            <person name="Daligault H."/>
            <person name="Davenport K."/>
            <person name="Detter J.C."/>
            <person name="Han C."/>
            <person name="Tapia R."/>
            <person name="Land M."/>
            <person name="Hauser L."/>
            <person name="Jeffries C."/>
            <person name="Kyrpides N."/>
            <person name="Ivanova N."/>
            <person name="Ovchinnikova G."/>
            <person name="Martinez-Romero E."/>
            <person name="Rogel M.A."/>
            <person name="Auchtung J."/>
            <person name="Tiedje J.M."/>
            <person name="Woyke T."/>
        </authorList>
    </citation>
    <scope>NUCLEOTIDE SEQUENCE</scope>
    <source>
        <strain evidence="2">CCGE1003</strain>
    </source>
</reference>
<dbReference type="AlphaFoldDB" id="E1TAI6"/>
<accession>E1TAI6</accession>
<feature type="compositionally biased region" description="Low complexity" evidence="1">
    <location>
        <begin position="56"/>
        <end position="67"/>
    </location>
</feature>
<protein>
    <submittedName>
        <fullName evidence="2">Uncharacterized protein</fullName>
    </submittedName>
</protein>
<proteinExistence type="predicted"/>
<dbReference type="eggNOG" id="ENOG50316W4">
    <property type="taxonomic scope" value="Bacteria"/>
</dbReference>
<dbReference type="OrthoDB" id="8722685at2"/>
<name>E1TAI6_BURSG</name>
<evidence type="ECO:0000313" key="2">
    <source>
        <dbReference type="EMBL" id="ADN57929.1"/>
    </source>
</evidence>
<organism evidence="2">
    <name type="scientific">Burkholderia sp. (strain CCGE1003)</name>
    <dbReference type="NCBI Taxonomy" id="640512"/>
    <lineage>
        <taxon>Bacteria</taxon>
        <taxon>Pseudomonadati</taxon>
        <taxon>Pseudomonadota</taxon>
        <taxon>Betaproteobacteria</taxon>
        <taxon>Burkholderiales</taxon>
        <taxon>Burkholderiaceae</taxon>
        <taxon>Burkholderia</taxon>
    </lineage>
</organism>
<dbReference type="EMBL" id="CP002217">
    <property type="protein sequence ID" value="ADN57929.1"/>
    <property type="molecule type" value="Genomic_DNA"/>
</dbReference>